<evidence type="ECO:0000256" key="2">
    <source>
        <dbReference type="PROSITE-ProRule" id="PRU01248"/>
    </source>
</evidence>
<comment type="caution">
    <text evidence="4">The sequence shown here is derived from an EMBL/GenBank/DDBJ whole genome shotgun (WGS) entry which is preliminary data.</text>
</comment>
<dbReference type="SUPFAM" id="SSF56349">
    <property type="entry name" value="DNA breaking-rejoining enzymes"/>
    <property type="match status" value="1"/>
</dbReference>
<dbReference type="Gene3D" id="1.10.150.130">
    <property type="match status" value="1"/>
</dbReference>
<dbReference type="RefSeq" id="WP_101641720.1">
    <property type="nucleotide sequence ID" value="NZ_PGUY01000031.1"/>
</dbReference>
<reference evidence="4 5" key="1">
    <citation type="submission" date="2017-11" db="EMBL/GenBank/DDBJ databases">
        <title>Comparitive Functional Genomics of Dry Heat Resistant strains isolated from the Viking Spacecraft.</title>
        <authorList>
            <person name="Seuylemezian A."/>
            <person name="Cooper K."/>
            <person name="Vaishampayan P."/>
        </authorList>
    </citation>
    <scope>NUCLEOTIDE SEQUENCE [LARGE SCALE GENOMIC DNA]</scope>
    <source>
        <strain evidence="4 5">V1-29</strain>
    </source>
</reference>
<dbReference type="Pfam" id="PF02899">
    <property type="entry name" value="Phage_int_SAM_1"/>
    <property type="match status" value="1"/>
</dbReference>
<dbReference type="GO" id="GO:0003677">
    <property type="term" value="F:DNA binding"/>
    <property type="evidence" value="ECO:0007669"/>
    <property type="project" value="UniProtKB-UniRule"/>
</dbReference>
<dbReference type="InterPro" id="IPR010998">
    <property type="entry name" value="Integrase_recombinase_N"/>
</dbReference>
<evidence type="ECO:0000256" key="1">
    <source>
        <dbReference type="ARBA" id="ARBA00023125"/>
    </source>
</evidence>
<feature type="domain" description="Core-binding (CB)" evidence="3">
    <location>
        <begin position="1"/>
        <end position="58"/>
    </location>
</feature>
<dbReference type="Proteomes" id="UP000234748">
    <property type="component" value="Unassembled WGS sequence"/>
</dbReference>
<dbReference type="InterPro" id="IPR044068">
    <property type="entry name" value="CB"/>
</dbReference>
<name>A0A2N5M6B7_9BACI</name>
<dbReference type="InterPro" id="IPR004107">
    <property type="entry name" value="Integrase_SAM-like_N"/>
</dbReference>
<accession>A0A2N5M6B7</accession>
<dbReference type="InterPro" id="IPR011010">
    <property type="entry name" value="DNA_brk_join_enz"/>
</dbReference>
<dbReference type="AlphaFoldDB" id="A0A2N5M6B7"/>
<keyword evidence="5" id="KW-1185">Reference proteome</keyword>
<proteinExistence type="predicted"/>
<protein>
    <recommendedName>
        <fullName evidence="3">Core-binding (CB) domain-containing protein</fullName>
    </recommendedName>
</protein>
<organism evidence="4 5">
    <name type="scientific">Peribacillus deserti</name>
    <dbReference type="NCBI Taxonomy" id="673318"/>
    <lineage>
        <taxon>Bacteria</taxon>
        <taxon>Bacillati</taxon>
        <taxon>Bacillota</taxon>
        <taxon>Bacilli</taxon>
        <taxon>Bacillales</taxon>
        <taxon>Bacillaceae</taxon>
        <taxon>Peribacillus</taxon>
    </lineage>
</organism>
<gene>
    <name evidence="4" type="ORF">CUU66_10205</name>
</gene>
<dbReference type="GO" id="GO:0015074">
    <property type="term" value="P:DNA integration"/>
    <property type="evidence" value="ECO:0007669"/>
    <property type="project" value="InterPro"/>
</dbReference>
<dbReference type="EMBL" id="PGUY01000031">
    <property type="protein sequence ID" value="PLT29900.1"/>
    <property type="molecule type" value="Genomic_DNA"/>
</dbReference>
<evidence type="ECO:0000259" key="3">
    <source>
        <dbReference type="PROSITE" id="PS51900"/>
    </source>
</evidence>
<dbReference type="OrthoDB" id="9801717at2"/>
<sequence>MEGYSPHTIKAYKVQLNTLIRYFKDIDIQTLTTEDLKQYLINTRDHLKPASLATVSVL</sequence>
<dbReference type="PROSITE" id="PS51900">
    <property type="entry name" value="CB"/>
    <property type="match status" value="1"/>
</dbReference>
<evidence type="ECO:0000313" key="4">
    <source>
        <dbReference type="EMBL" id="PLT29900.1"/>
    </source>
</evidence>
<evidence type="ECO:0000313" key="5">
    <source>
        <dbReference type="Proteomes" id="UP000234748"/>
    </source>
</evidence>
<keyword evidence="1 2" id="KW-0238">DNA-binding</keyword>